<feature type="region of interest" description="Disordered" evidence="1">
    <location>
        <begin position="1"/>
        <end position="29"/>
    </location>
</feature>
<feature type="compositionally biased region" description="Polar residues" evidence="1">
    <location>
        <begin position="119"/>
        <end position="130"/>
    </location>
</feature>
<evidence type="ECO:0000313" key="3">
    <source>
        <dbReference type="Proteomes" id="UP001149165"/>
    </source>
</evidence>
<keyword evidence="3" id="KW-1185">Reference proteome</keyword>
<feature type="compositionally biased region" description="Basic and acidic residues" evidence="1">
    <location>
        <begin position="253"/>
        <end position="264"/>
    </location>
</feature>
<feature type="region of interest" description="Disordered" evidence="1">
    <location>
        <begin position="883"/>
        <end position="915"/>
    </location>
</feature>
<dbReference type="EMBL" id="JAPQKH010000006">
    <property type="protein sequence ID" value="KAJ5093708.1"/>
    <property type="molecule type" value="Genomic_DNA"/>
</dbReference>
<dbReference type="GO" id="GO:0000724">
    <property type="term" value="P:double-strand break repair via homologous recombination"/>
    <property type="evidence" value="ECO:0007669"/>
    <property type="project" value="TreeGrafter"/>
</dbReference>
<feature type="compositionally biased region" description="Polar residues" evidence="1">
    <location>
        <begin position="649"/>
        <end position="663"/>
    </location>
</feature>
<dbReference type="GO" id="GO:0005634">
    <property type="term" value="C:nucleus"/>
    <property type="evidence" value="ECO:0007669"/>
    <property type="project" value="InterPro"/>
</dbReference>
<feature type="compositionally biased region" description="Basic and acidic residues" evidence="1">
    <location>
        <begin position="593"/>
        <end position="603"/>
    </location>
</feature>
<dbReference type="OrthoDB" id="2386201at2759"/>
<feature type="region of interest" description="Disordered" evidence="1">
    <location>
        <begin position="55"/>
        <end position="327"/>
    </location>
</feature>
<evidence type="ECO:0000313" key="2">
    <source>
        <dbReference type="EMBL" id="KAJ5093708.1"/>
    </source>
</evidence>
<feature type="compositionally biased region" description="Basic and acidic residues" evidence="1">
    <location>
        <begin position="415"/>
        <end position="441"/>
    </location>
</feature>
<feature type="compositionally biased region" description="Acidic residues" evidence="1">
    <location>
        <begin position="535"/>
        <end position="555"/>
    </location>
</feature>
<dbReference type="PANTHER" id="PTHR28122:SF1">
    <property type="entry name" value="E3 UBIQUITIN-PROTEIN LIGASE SUBSTRATE RECEPTOR MMS22"/>
    <property type="match status" value="1"/>
</dbReference>
<protein>
    <recommendedName>
        <fullName evidence="4">Methyl methanesulfonate-sensitivity protein 22</fullName>
    </recommendedName>
</protein>
<feature type="compositionally biased region" description="Basic residues" evidence="1">
    <location>
        <begin position="822"/>
        <end position="833"/>
    </location>
</feature>
<feature type="compositionally biased region" description="Polar residues" evidence="1">
    <location>
        <begin position="1006"/>
        <end position="1030"/>
    </location>
</feature>
<feature type="compositionally biased region" description="Polar residues" evidence="1">
    <location>
        <begin position="223"/>
        <end position="245"/>
    </location>
</feature>
<feature type="compositionally biased region" description="Low complexity" evidence="1">
    <location>
        <begin position="169"/>
        <end position="179"/>
    </location>
</feature>
<feature type="region of interest" description="Disordered" evidence="1">
    <location>
        <begin position="377"/>
        <end position="871"/>
    </location>
</feature>
<organism evidence="2 3">
    <name type="scientific">Penicillium angulare</name>
    <dbReference type="NCBI Taxonomy" id="116970"/>
    <lineage>
        <taxon>Eukaryota</taxon>
        <taxon>Fungi</taxon>
        <taxon>Dikarya</taxon>
        <taxon>Ascomycota</taxon>
        <taxon>Pezizomycotina</taxon>
        <taxon>Eurotiomycetes</taxon>
        <taxon>Eurotiomycetidae</taxon>
        <taxon>Eurotiales</taxon>
        <taxon>Aspergillaceae</taxon>
        <taxon>Penicillium</taxon>
    </lineage>
</organism>
<feature type="compositionally biased region" description="Polar residues" evidence="1">
    <location>
        <begin position="80"/>
        <end position="93"/>
    </location>
</feature>
<proteinExistence type="predicted"/>
<feature type="compositionally biased region" description="Basic residues" evidence="1">
    <location>
        <begin position="701"/>
        <end position="711"/>
    </location>
</feature>
<evidence type="ECO:0008006" key="4">
    <source>
        <dbReference type="Google" id="ProtNLM"/>
    </source>
</evidence>
<dbReference type="PANTHER" id="PTHR28122">
    <property type="entry name" value="E3 UBIQUITIN-PROTEIN LIGASE SUBSTRATE RECEPTOR MMS22"/>
    <property type="match status" value="1"/>
</dbReference>
<feature type="compositionally biased region" description="Basic residues" evidence="1">
    <location>
        <begin position="446"/>
        <end position="455"/>
    </location>
</feature>
<gene>
    <name evidence="2" type="ORF">N7456_009569</name>
</gene>
<reference evidence="2" key="2">
    <citation type="journal article" date="2023" name="IMA Fungus">
        <title>Comparative genomic study of the Penicillium genus elucidates a diverse pangenome and 15 lateral gene transfer events.</title>
        <authorList>
            <person name="Petersen C."/>
            <person name="Sorensen T."/>
            <person name="Nielsen M.R."/>
            <person name="Sondergaard T.E."/>
            <person name="Sorensen J.L."/>
            <person name="Fitzpatrick D.A."/>
            <person name="Frisvad J.C."/>
            <person name="Nielsen K.L."/>
        </authorList>
    </citation>
    <scope>NUCLEOTIDE SEQUENCE</scope>
    <source>
        <strain evidence="2">IBT 30069</strain>
    </source>
</reference>
<dbReference type="Proteomes" id="UP001149165">
    <property type="component" value="Unassembled WGS sequence"/>
</dbReference>
<name>A0A9W9F4W2_9EURO</name>
<sequence length="2340" mass="264140">MQMEPWRKRGFVPDSDEEEEEFESLESKQLIDLTSDNDINLEYLPLPTSATVIGLEATPADRTEPASSLSTIDQHDKGTRQGSLELVTSSTTKQKYKKNPNAPTEGSGNELKDRRKSGSRSASSDEQTPNLRRGTKTYGKRLSGMKSTTRNENDTQDPPPPAPDNSIWDVPSSPPVVDLSVRKPRRRGLNTTTATSTPTKAPQTPTVLRPKNRDWQLLADTGGSRSSSPDELNVVEQPTTRLRQNNDIDEEDTPKQAEKADNADTPKNAQIQEKTEQAPLEGSEDDSPLSSPPLSIHSPDDETQPEQDKPSVEVQQNNSDQVPDVQILQEFMDEIEAAQPGRRRFRERNAIQMRPYALEMAKYQRLMKQGGVKPVRAIIEEQKKRTKEATDESQENDEFNPHNLRSSPPPEEYLPAERPERRREGERERHHNINSRPEDSPLGRVHSVKRRRKSHSGAWHDASAGVGLKPQVVINNSKSSKSHRDALLAALPELPSSPPNPEGVSSTEETPRAPEGFRFPPGFIPPQNFTADTPPAEEPEVEELSSANDSEDEEASNSSQGSSAAPDETAEEREIRRIQRQTRGVLPASWVRLEARQRLEKQRVAQSNDNAASKRADGKGVARKIARKSGQTPRAVSLVDFGDSDSSDNETQNVNDHTSQQDAAESRSETLFDQNDGEREMEDNRIDYMLPTASRKSSNPRAKKKSLKRPKSRENFDHTERKAKKARLKRQTRLTDGSYGARRTKKSSGKRAPRLGILDAPDVASKPREEQPHFLRIVTRTARLRPDAGRQSPTRKFFKFSSKEDTMDTNQSLREWTGGKIRQSKSVRPRPRPQPKPSKQKQTPLARLFNGPTRARQHMNRSQDPNRKSNLAATQPDVVMLDDEGHTGQEKDPQRQAAAPATVPPTHAPAPAAAAAAAAAACPQVERQGHNWIVHRNMQVTSLQRNTTRPAYTNPTGPSESQIAAKSAFNRKLTLLNRDYQHQKGSRAFNSSLTLDRFLSHADQFTHSASSVPEPSTAAQQTASHTQPIENNRPARRLKKPIPHRVIIDVDEFVGDTIHDPATTGVDVSTPVSVSHATSSRPSHFNVGGLYNWKPSYPLEFGIVPLREGLFFHESTFVGSGEFSRSLHLTQRNLDHGSKSCFITVKDQRFQWSSWNDIASSQMGSVFDTMVVELEQNISGQQTDPIYPILIASPVYRSLINYVTDALSFIDPIDRKEFVHRTMGFVSRLREPMASYTAAEEDQQSALLKLSCYNLVFANQIRQIAEHQFVGLDLGKDVFNLVKTAAMDVLNLVSSESGITGVRRFLEEITKPELRDTGIHDEFPSATALVVVDQVLRSSERFKGVLADIQCETYTRGPLRQHRDVRSLESAWHNLFITLPLNDIDHHGIARRDLRFKAVHDNWSLIKKFISPVLHDIEPKSITQPISYNSYCRTLFQRCHRLINVWGWRECKPIMDNLYDFFAPKYWYNLQLEESRGSPNFLDELDKIPSLEIQAGEPCFHTFLKIIASGLRFLASKYDSKKMRGFVWRLLPNNGRVYSKESPLRHDDLDAVRNHHDLLCTLYWAAPDGSRPRIEAIRNLVHPATSHQETCRINLRSWIRLIRFKLSTGEDASSLEQFADWHSHFMVELRMQHSQARSEIEAQNKGDNSVSKELAESLISQNQRQTESLLNMGLSGLRTAVELAPSLEHAYSLISKTPFDTIAGLFNPKLPRVNTVVSEALQVVTAYVNKESAPQTAPPSAIPAPIDEDSQEFEGFDDWDDVDAVLVQQDAPKKEIEYVQRVLAPIVSRLRSNCFGADNSPEDAILTSVVDSWVSIAYALVRQGLHRWDSYLSQFGDRSWAQLRQTVQTRKYTARFLALCIEKDSQILVESPTLVMGIWMSCLAERSSMLKFQHCLTEAILNGNSHHPLLANLPFVKDETDDKYHISLPELSQRRVSLLSCILSNMREHVLQLEVSGSRDLSIMKQDYSELLQQLMTAMKSNYRELGDGVAESAQGSYVEFVHRVIRFLQELTSDIRPVDSFFTNPAMFPLPSTDPRYIVAKLKRYEPKLGANKEIHTLMMFLQSIVERATVERQHSHLVDQMHTATKGTFEAGGHDRPTLRAVLLQCGFPPYLELIFSTPAAWILSRPIIQTVSLAFKDLFFNMDTNSPACVISLVEIFRTVFQSCYNALRPLCSRAKRFREPVVLLMIGEIIKMISSSLVLVDYLDRVTDQADSLISYIQWFRDLFTVVSSELNNSVPGTEFTIPPPQHNTARFESGLPRHLLTFRRAVFEDHQSYLRNWSFHDGEYYYTRSGQGSKMVSLDPEVLAIVRNEAEAKKIFDDAMIEFSGFIKQLELFPG</sequence>
<feature type="compositionally biased region" description="Basic and acidic residues" evidence="1">
    <location>
        <begin position="664"/>
        <end position="686"/>
    </location>
</feature>
<feature type="compositionally biased region" description="Basic residues" evidence="1">
    <location>
        <begin position="721"/>
        <end position="732"/>
    </location>
</feature>
<evidence type="ECO:0000256" key="1">
    <source>
        <dbReference type="SAM" id="MobiDB-lite"/>
    </source>
</evidence>
<feature type="compositionally biased region" description="Acidic residues" evidence="1">
    <location>
        <begin position="14"/>
        <end position="24"/>
    </location>
</feature>
<feature type="compositionally biased region" description="Basic and acidic residues" evidence="1">
    <location>
        <begin position="378"/>
        <end position="390"/>
    </location>
</feature>
<feature type="region of interest" description="Disordered" evidence="1">
    <location>
        <begin position="1006"/>
        <end position="1040"/>
    </location>
</feature>
<accession>A0A9W9F4W2</accession>
<comment type="caution">
    <text evidence="2">The sequence shown here is derived from an EMBL/GenBank/DDBJ whole genome shotgun (WGS) entry which is preliminary data.</text>
</comment>
<dbReference type="InterPro" id="IPR019021">
    <property type="entry name" value="Mms22"/>
</dbReference>
<feature type="compositionally biased region" description="Basic residues" evidence="1">
    <location>
        <begin position="742"/>
        <end position="753"/>
    </location>
</feature>
<dbReference type="GO" id="GO:0031297">
    <property type="term" value="P:replication fork processing"/>
    <property type="evidence" value="ECO:0007669"/>
    <property type="project" value="InterPro"/>
</dbReference>
<dbReference type="Pfam" id="PF09462">
    <property type="entry name" value="Mus7"/>
    <property type="match status" value="1"/>
</dbReference>
<feature type="compositionally biased region" description="Low complexity" evidence="1">
    <location>
        <begin position="191"/>
        <end position="206"/>
    </location>
</feature>
<reference evidence="2" key="1">
    <citation type="submission" date="2022-11" db="EMBL/GenBank/DDBJ databases">
        <authorList>
            <person name="Petersen C."/>
        </authorList>
    </citation>
    <scope>NUCLEOTIDE SEQUENCE</scope>
    <source>
        <strain evidence="2">IBT 30069</strain>
    </source>
</reference>
<feature type="compositionally biased region" description="Low complexity" evidence="1">
    <location>
        <begin position="288"/>
        <end position="297"/>
    </location>
</feature>
<feature type="compositionally biased region" description="Polar residues" evidence="1">
    <location>
        <begin position="860"/>
        <end position="871"/>
    </location>
</feature>
<feature type="compositionally biased region" description="Basic and acidic residues" evidence="1">
    <location>
        <begin position="883"/>
        <end position="894"/>
    </location>
</feature>
<dbReference type="GO" id="GO:0035361">
    <property type="term" value="C:Cul8-RING ubiquitin ligase complex"/>
    <property type="evidence" value="ECO:0007669"/>
    <property type="project" value="TreeGrafter"/>
</dbReference>